<keyword evidence="4" id="KW-1185">Reference proteome</keyword>
<sequence>MKSRKVCSKSGETSRKSHVKMYKSGKHWVRVVMTRIGLIRLFKGRKEEIRISLSDEAMGEPTLSYNILKGAAALSAIMAGGAGSQTVFADDTTAVELELSTETLVDSDVVSMGQDDSALDETQSVLEESLSLLSRSESLSSLHSLSESQSLSAFTSEYMSESVSESVSESISESISSSESHSQSELKSTSHLSSTSETSTSSELTTSESSAKESQSEASVDTTDLIKAKEELELATIVSDIKSEFLTGEALASYQAKVAEAKALYTIWMRTRFIERLRCWTMWKRSRTIWACGNSFLAS</sequence>
<keyword evidence="3" id="KW-0969">Cilium</keyword>
<organism evidence="3 4">
    <name type="scientific">Streptococcus hyointestinalis</name>
    <dbReference type="NCBI Taxonomy" id="1337"/>
    <lineage>
        <taxon>Bacteria</taxon>
        <taxon>Bacillati</taxon>
        <taxon>Bacillota</taxon>
        <taxon>Bacilli</taxon>
        <taxon>Lactobacillales</taxon>
        <taxon>Streptococcaceae</taxon>
        <taxon>Streptococcus</taxon>
    </lineage>
</organism>
<dbReference type="InterPro" id="IPR026465">
    <property type="entry name" value="Ser_adhes_glycop_N"/>
</dbReference>
<dbReference type="Pfam" id="PF19258">
    <property type="entry name" value="KxYKxGKxW_sig"/>
    <property type="match status" value="1"/>
</dbReference>
<proteinExistence type="predicted"/>
<reference evidence="3 4" key="1">
    <citation type="submission" date="2018-06" db="EMBL/GenBank/DDBJ databases">
        <authorList>
            <consortium name="Pathogen Informatics"/>
            <person name="Doyle S."/>
        </authorList>
    </citation>
    <scope>NUCLEOTIDE SEQUENCE [LARGE SCALE GENOMIC DNA]</scope>
    <source>
        <strain evidence="3 4">NCTC12224</strain>
    </source>
</reference>
<keyword evidence="1" id="KW-0732">Signal</keyword>
<evidence type="ECO:0000256" key="2">
    <source>
        <dbReference type="SAM" id="MobiDB-lite"/>
    </source>
</evidence>
<name>A0A380K6F2_9STRE</name>
<evidence type="ECO:0000313" key="4">
    <source>
        <dbReference type="Proteomes" id="UP000254924"/>
    </source>
</evidence>
<feature type="region of interest" description="Disordered" evidence="2">
    <location>
        <begin position="170"/>
        <end position="222"/>
    </location>
</feature>
<keyword evidence="3" id="KW-0966">Cell projection</keyword>
<dbReference type="NCBIfam" id="TIGR03715">
    <property type="entry name" value="KxYKxGKxW"/>
    <property type="match status" value="1"/>
</dbReference>
<evidence type="ECO:0000313" key="3">
    <source>
        <dbReference type="EMBL" id="SUN59788.1"/>
    </source>
</evidence>
<dbReference type="Proteomes" id="UP000254924">
    <property type="component" value="Unassembled WGS sequence"/>
</dbReference>
<keyword evidence="3" id="KW-0282">Flagellum</keyword>
<dbReference type="EMBL" id="UHFN01000007">
    <property type="protein sequence ID" value="SUN59788.1"/>
    <property type="molecule type" value="Genomic_DNA"/>
</dbReference>
<gene>
    <name evidence="3" type="primary">fap1</name>
    <name evidence="3" type="ORF">NCTC12224_00572</name>
</gene>
<evidence type="ECO:0000256" key="1">
    <source>
        <dbReference type="ARBA" id="ARBA00022729"/>
    </source>
</evidence>
<accession>A0A380K6F2</accession>
<protein>
    <submittedName>
        <fullName evidence="3">Putative flagellar protein FliS</fullName>
    </submittedName>
</protein>
<dbReference type="AlphaFoldDB" id="A0A380K6F2"/>
<feature type="compositionally biased region" description="Low complexity" evidence="2">
    <location>
        <begin position="170"/>
        <end position="209"/>
    </location>
</feature>
<dbReference type="InterPro" id="IPR022263">
    <property type="entry name" value="KxYKxGKxW"/>
</dbReference>
<dbReference type="NCBIfam" id="TIGR04224">
    <property type="entry name" value="ser_adhes_Nterm"/>
    <property type="match status" value="1"/>
</dbReference>